<protein>
    <submittedName>
        <fullName evidence="1">Uncharacterized protein</fullName>
    </submittedName>
</protein>
<dbReference type="RefSeq" id="WP_012056655.1">
    <property type="nucleotide sequence ID" value="NZ_CP007389.1"/>
</dbReference>
<organism evidence="1 2">
    <name type="scientific">Thermosipho melanesiensis</name>
    <dbReference type="NCBI Taxonomy" id="46541"/>
    <lineage>
        <taxon>Bacteria</taxon>
        <taxon>Thermotogati</taxon>
        <taxon>Thermotogota</taxon>
        <taxon>Thermotogae</taxon>
        <taxon>Thermotogales</taxon>
        <taxon>Fervidobacteriaceae</taxon>
        <taxon>Thermosipho</taxon>
    </lineage>
</organism>
<name>A0ABN4UZU7_9BACT</name>
<reference evidence="1 2" key="1">
    <citation type="submission" date="2014-02" db="EMBL/GenBank/DDBJ databases">
        <title>Diversity of Thermotogales isolates from hydrothermal vents.</title>
        <authorList>
            <person name="Haverkamp T.H.A."/>
            <person name="Lossouarn J."/>
            <person name="Geslin C."/>
            <person name="Nesbo C.L."/>
        </authorList>
    </citation>
    <scope>NUCLEOTIDE SEQUENCE [LARGE SCALE GENOMIC DNA]</scope>
    <source>
        <strain evidence="1 2">431</strain>
    </source>
</reference>
<keyword evidence="2" id="KW-1185">Reference proteome</keyword>
<gene>
    <name evidence="1" type="ORF">BW47_02325</name>
</gene>
<dbReference type="Proteomes" id="UP000185490">
    <property type="component" value="Chromosome"/>
</dbReference>
<evidence type="ECO:0000313" key="2">
    <source>
        <dbReference type="Proteomes" id="UP000185490"/>
    </source>
</evidence>
<accession>A0ABN4UZU7</accession>
<sequence length="122" mass="14776">MKHLNMEGTCIENEIIRLIVLPKLGVKIVSIYFNPQNFKILFQPKRYYLPKYSDLFERYDTSDIDDMFPNIYYLLFIWGILWKKLPDHGEFWSIPWICEKKMKTPLNVRLKAKILTIYLPEQ</sequence>
<evidence type="ECO:0000313" key="1">
    <source>
        <dbReference type="EMBL" id="APT74821.1"/>
    </source>
</evidence>
<proteinExistence type="predicted"/>
<dbReference type="EMBL" id="CP007389">
    <property type="protein sequence ID" value="APT74821.1"/>
    <property type="molecule type" value="Genomic_DNA"/>
</dbReference>